<evidence type="ECO:0000313" key="2">
    <source>
        <dbReference type="EMBL" id="MBX43170.1"/>
    </source>
</evidence>
<reference evidence="2" key="1">
    <citation type="submission" date="2018-02" db="EMBL/GenBank/DDBJ databases">
        <title>Rhizophora mucronata_Transcriptome.</title>
        <authorList>
            <person name="Meera S.P."/>
            <person name="Sreeshan A."/>
            <person name="Augustine A."/>
        </authorList>
    </citation>
    <scope>NUCLEOTIDE SEQUENCE</scope>
    <source>
        <tissue evidence="2">Leaf</tissue>
    </source>
</reference>
<accession>A0A2P2NL92</accession>
<dbReference type="EMBL" id="GGEC01062686">
    <property type="protein sequence ID" value="MBX43170.1"/>
    <property type="molecule type" value="Transcribed_RNA"/>
</dbReference>
<organism evidence="2">
    <name type="scientific">Rhizophora mucronata</name>
    <name type="common">Asiatic mangrove</name>
    <dbReference type="NCBI Taxonomy" id="61149"/>
    <lineage>
        <taxon>Eukaryota</taxon>
        <taxon>Viridiplantae</taxon>
        <taxon>Streptophyta</taxon>
        <taxon>Embryophyta</taxon>
        <taxon>Tracheophyta</taxon>
        <taxon>Spermatophyta</taxon>
        <taxon>Magnoliopsida</taxon>
        <taxon>eudicotyledons</taxon>
        <taxon>Gunneridae</taxon>
        <taxon>Pentapetalae</taxon>
        <taxon>rosids</taxon>
        <taxon>fabids</taxon>
        <taxon>Malpighiales</taxon>
        <taxon>Rhizophoraceae</taxon>
        <taxon>Rhizophora</taxon>
    </lineage>
</organism>
<sequence>MSLAPNVEEHGCPAAPPEPMNIINMLELQRAWEPLASSPVKKASLASGSQSSFPYGEVALNQGNQ</sequence>
<proteinExistence type="predicted"/>
<protein>
    <submittedName>
        <fullName evidence="2">Uncharacterized protein</fullName>
    </submittedName>
</protein>
<evidence type="ECO:0000256" key="1">
    <source>
        <dbReference type="SAM" id="MobiDB-lite"/>
    </source>
</evidence>
<dbReference type="AlphaFoldDB" id="A0A2P2NL92"/>
<name>A0A2P2NL92_RHIMU</name>
<feature type="region of interest" description="Disordered" evidence="1">
    <location>
        <begin position="43"/>
        <end position="65"/>
    </location>
</feature>